<protein>
    <submittedName>
        <fullName evidence="2">Cupin 2 conserved barrel domain protein</fullName>
    </submittedName>
</protein>
<gene>
    <name evidence="2" type="ORF">UR63_C0005G0031</name>
</gene>
<name>A0A0G0BWJ6_9BACT</name>
<evidence type="ECO:0000259" key="1">
    <source>
        <dbReference type="Pfam" id="PF07883"/>
    </source>
</evidence>
<dbReference type="EMBL" id="LBPX01000005">
    <property type="protein sequence ID" value="KKP68191.1"/>
    <property type="molecule type" value="Genomic_DNA"/>
</dbReference>
<dbReference type="PANTHER" id="PTHR43698">
    <property type="entry name" value="RIBD C-TERMINAL DOMAIN CONTAINING PROTEIN"/>
    <property type="match status" value="1"/>
</dbReference>
<proteinExistence type="predicted"/>
<dbReference type="SUPFAM" id="SSF51182">
    <property type="entry name" value="RmlC-like cupins"/>
    <property type="match status" value="1"/>
</dbReference>
<feature type="domain" description="Cupin type-2" evidence="1">
    <location>
        <begin position="43"/>
        <end position="98"/>
    </location>
</feature>
<dbReference type="Gene3D" id="2.60.120.10">
    <property type="entry name" value="Jelly Rolls"/>
    <property type="match status" value="1"/>
</dbReference>
<dbReference type="InterPro" id="IPR013096">
    <property type="entry name" value="Cupin_2"/>
</dbReference>
<organism evidence="2 3">
    <name type="scientific">Candidatus Roizmanbacteria bacterium GW2011_GWC2_35_12</name>
    <dbReference type="NCBI Taxonomy" id="1618485"/>
    <lineage>
        <taxon>Bacteria</taxon>
        <taxon>Candidatus Roizmaniibacteriota</taxon>
    </lineage>
</organism>
<dbReference type="Pfam" id="PF07883">
    <property type="entry name" value="Cupin_2"/>
    <property type="match status" value="1"/>
</dbReference>
<sequence>MKIINLKDVLKEEFADLPLFTGRIMRQSPLKDITSSDLSVDYINFAKGVKNKLHMHSNDQVLIVTKGEGIIATEKKEFKIKEGDIIWVPAGEKHWHGAAPGVEFTHISITKANSKLTQLKK</sequence>
<dbReference type="InterPro" id="IPR011051">
    <property type="entry name" value="RmlC_Cupin_sf"/>
</dbReference>
<accession>A0A0G0BWJ6</accession>
<dbReference type="PANTHER" id="PTHR43698:SF1">
    <property type="entry name" value="BLL4564 PROTEIN"/>
    <property type="match status" value="1"/>
</dbReference>
<evidence type="ECO:0000313" key="3">
    <source>
        <dbReference type="Proteomes" id="UP000034127"/>
    </source>
</evidence>
<dbReference type="InterPro" id="IPR014710">
    <property type="entry name" value="RmlC-like_jellyroll"/>
</dbReference>
<dbReference type="Proteomes" id="UP000034127">
    <property type="component" value="Unassembled WGS sequence"/>
</dbReference>
<evidence type="ECO:0000313" key="2">
    <source>
        <dbReference type="EMBL" id="KKP68191.1"/>
    </source>
</evidence>
<comment type="caution">
    <text evidence="2">The sequence shown here is derived from an EMBL/GenBank/DDBJ whole genome shotgun (WGS) entry which is preliminary data.</text>
</comment>
<reference evidence="2 3" key="1">
    <citation type="journal article" date="2015" name="Nature">
        <title>rRNA introns, odd ribosomes, and small enigmatic genomes across a large radiation of phyla.</title>
        <authorList>
            <person name="Brown C.T."/>
            <person name="Hug L.A."/>
            <person name="Thomas B.C."/>
            <person name="Sharon I."/>
            <person name="Castelle C.J."/>
            <person name="Singh A."/>
            <person name="Wilkins M.J."/>
            <person name="Williams K.H."/>
            <person name="Banfield J.F."/>
        </authorList>
    </citation>
    <scope>NUCLEOTIDE SEQUENCE [LARGE SCALE GENOMIC DNA]</scope>
</reference>
<dbReference type="AlphaFoldDB" id="A0A0G0BWJ6"/>